<dbReference type="Proteomes" id="UP000035680">
    <property type="component" value="Unassembled WGS sequence"/>
</dbReference>
<dbReference type="WBParaSite" id="SVE_1752000.1">
    <property type="protein sequence ID" value="SVE_1752000.1"/>
    <property type="gene ID" value="SVE_1752000"/>
</dbReference>
<organism evidence="2 3">
    <name type="scientific">Strongyloides venezuelensis</name>
    <name type="common">Threadworm</name>
    <dbReference type="NCBI Taxonomy" id="75913"/>
    <lineage>
        <taxon>Eukaryota</taxon>
        <taxon>Metazoa</taxon>
        <taxon>Ecdysozoa</taxon>
        <taxon>Nematoda</taxon>
        <taxon>Chromadorea</taxon>
        <taxon>Rhabditida</taxon>
        <taxon>Tylenchina</taxon>
        <taxon>Panagrolaimomorpha</taxon>
        <taxon>Strongyloidoidea</taxon>
        <taxon>Strongyloididae</taxon>
        <taxon>Strongyloides</taxon>
    </lineage>
</organism>
<reference evidence="2" key="1">
    <citation type="submission" date="2014-07" db="EMBL/GenBank/DDBJ databases">
        <authorList>
            <person name="Martin A.A"/>
            <person name="De Silva N."/>
        </authorList>
    </citation>
    <scope>NUCLEOTIDE SEQUENCE</scope>
</reference>
<name>A0A0K0FYJ3_STRVS</name>
<keyword evidence="1" id="KW-0732">Signal</keyword>
<sequence>MITKIFKIFFLTLLCYQTLSYGRSIVIDNDEILALKKSIYVLLPIKNQNNIKNGEITEMEKEKPYLNYNKILSTPEIGIFWDLFGTSRKYMKRNSKKWTKLGPIWG</sequence>
<reference evidence="3" key="2">
    <citation type="submission" date="2015-08" db="UniProtKB">
        <authorList>
            <consortium name="WormBaseParasite"/>
        </authorList>
    </citation>
    <scope>IDENTIFICATION</scope>
</reference>
<evidence type="ECO:0000313" key="3">
    <source>
        <dbReference type="WBParaSite" id="SVE_1752000.1"/>
    </source>
</evidence>
<proteinExistence type="predicted"/>
<dbReference type="AlphaFoldDB" id="A0A0K0FYJ3"/>
<keyword evidence="2" id="KW-1185">Reference proteome</keyword>
<evidence type="ECO:0000313" key="2">
    <source>
        <dbReference type="Proteomes" id="UP000035680"/>
    </source>
</evidence>
<protein>
    <submittedName>
        <fullName evidence="3">Uncharacterized protein</fullName>
    </submittedName>
</protein>
<evidence type="ECO:0000256" key="1">
    <source>
        <dbReference type="SAM" id="SignalP"/>
    </source>
</evidence>
<feature type="signal peptide" evidence="1">
    <location>
        <begin position="1"/>
        <end position="22"/>
    </location>
</feature>
<feature type="chain" id="PRO_5005330269" evidence="1">
    <location>
        <begin position="23"/>
        <end position="106"/>
    </location>
</feature>
<accession>A0A0K0FYJ3</accession>